<proteinExistence type="predicted"/>
<dbReference type="Proteomes" id="UP000235371">
    <property type="component" value="Unassembled WGS sequence"/>
</dbReference>
<dbReference type="PANTHER" id="PTHR47332:SF2">
    <property type="entry name" value="SET-6"/>
    <property type="match status" value="1"/>
</dbReference>
<organism evidence="2 3">
    <name type="scientific">Hyaloscypha bicolor E</name>
    <dbReference type="NCBI Taxonomy" id="1095630"/>
    <lineage>
        <taxon>Eukaryota</taxon>
        <taxon>Fungi</taxon>
        <taxon>Dikarya</taxon>
        <taxon>Ascomycota</taxon>
        <taxon>Pezizomycotina</taxon>
        <taxon>Leotiomycetes</taxon>
        <taxon>Helotiales</taxon>
        <taxon>Hyaloscyphaceae</taxon>
        <taxon>Hyaloscypha</taxon>
        <taxon>Hyaloscypha bicolor</taxon>
    </lineage>
</organism>
<evidence type="ECO:0000313" key="3">
    <source>
        <dbReference type="Proteomes" id="UP000235371"/>
    </source>
</evidence>
<dbReference type="SUPFAM" id="SSF82199">
    <property type="entry name" value="SET domain"/>
    <property type="match status" value="1"/>
</dbReference>
<dbReference type="InterPro" id="IPR001214">
    <property type="entry name" value="SET_dom"/>
</dbReference>
<accession>A0A2J6T6T6</accession>
<dbReference type="InterPro" id="IPR046341">
    <property type="entry name" value="SET_dom_sf"/>
</dbReference>
<protein>
    <submittedName>
        <fullName evidence="2">SET domain-containing protein</fullName>
    </submittedName>
</protein>
<feature type="domain" description="SET" evidence="1">
    <location>
        <begin position="68"/>
        <end position="215"/>
    </location>
</feature>
<dbReference type="InterPro" id="IPR053185">
    <property type="entry name" value="SET_domain_protein"/>
</dbReference>
<dbReference type="PROSITE" id="PS50280">
    <property type="entry name" value="SET"/>
    <property type="match status" value="1"/>
</dbReference>
<dbReference type="AlphaFoldDB" id="A0A2J6T6T6"/>
<dbReference type="Pfam" id="PF00856">
    <property type="entry name" value="SET"/>
    <property type="match status" value="1"/>
</dbReference>
<evidence type="ECO:0000313" key="2">
    <source>
        <dbReference type="EMBL" id="PMD58724.1"/>
    </source>
</evidence>
<dbReference type="RefSeq" id="XP_024735628.1">
    <property type="nucleotide sequence ID" value="XM_024872659.1"/>
</dbReference>
<dbReference type="EMBL" id="KZ613817">
    <property type="protein sequence ID" value="PMD58724.1"/>
    <property type="molecule type" value="Genomic_DNA"/>
</dbReference>
<dbReference type="GeneID" id="36580739"/>
<evidence type="ECO:0000259" key="1">
    <source>
        <dbReference type="PROSITE" id="PS50280"/>
    </source>
</evidence>
<keyword evidence="3" id="KW-1185">Reference proteome</keyword>
<dbReference type="STRING" id="1095630.A0A2J6T6T6"/>
<dbReference type="SMART" id="SM00317">
    <property type="entry name" value="SET"/>
    <property type="match status" value="1"/>
</dbReference>
<sequence>MPKKNPRKVLCDCGKRFGDSQSRSQHIRDSPLHKQPVVAMAYTAAALGPVGEVEENQELTTSSAKGIESVGGLYTVKAMAGKGKGLVAITKIPKGTRILSEAPIFRVPRDNSNINSLERIVANEVERLNVDQQRSFFDLTNIYGNAHSRSLGIARTNVLPLGSNTSSGGLFLEASLINHSCRHNSQNTWNENISRLTVHALQDIKEGEEITITYLPTTPVYTERQRFLQEKFKFDCKCELCLLPRTERERSDTRLREIQAIDKAVGSYFWGGLEPEMALNLLHTMFLLFGEEGIWDGLIPRAYNDAYEIATENGDKLRARVFAQRTYDARRLIEGDDSPTTIKMKRAAEELSVETPQRLSGTEFENWLWMLKGALTS</sequence>
<reference evidence="2 3" key="1">
    <citation type="submission" date="2016-04" db="EMBL/GenBank/DDBJ databases">
        <title>A degradative enzymes factory behind the ericoid mycorrhizal symbiosis.</title>
        <authorList>
            <consortium name="DOE Joint Genome Institute"/>
            <person name="Martino E."/>
            <person name="Morin E."/>
            <person name="Grelet G."/>
            <person name="Kuo A."/>
            <person name="Kohler A."/>
            <person name="Daghino S."/>
            <person name="Barry K."/>
            <person name="Choi C."/>
            <person name="Cichocki N."/>
            <person name="Clum A."/>
            <person name="Copeland A."/>
            <person name="Hainaut M."/>
            <person name="Haridas S."/>
            <person name="Labutti K."/>
            <person name="Lindquist E."/>
            <person name="Lipzen A."/>
            <person name="Khouja H.-R."/>
            <person name="Murat C."/>
            <person name="Ohm R."/>
            <person name="Olson A."/>
            <person name="Spatafora J."/>
            <person name="Veneault-Fourrey C."/>
            <person name="Henrissat B."/>
            <person name="Grigoriev I."/>
            <person name="Martin F."/>
            <person name="Perotto S."/>
        </authorList>
    </citation>
    <scope>NUCLEOTIDE SEQUENCE [LARGE SCALE GENOMIC DNA]</scope>
    <source>
        <strain evidence="2 3">E</strain>
    </source>
</reference>
<dbReference type="OrthoDB" id="265717at2759"/>
<dbReference type="Gene3D" id="2.170.270.10">
    <property type="entry name" value="SET domain"/>
    <property type="match status" value="1"/>
</dbReference>
<dbReference type="InParanoid" id="A0A2J6T6T6"/>
<dbReference type="CDD" id="cd20071">
    <property type="entry name" value="SET_SMYD"/>
    <property type="match status" value="1"/>
</dbReference>
<dbReference type="PANTHER" id="PTHR47332">
    <property type="entry name" value="SET DOMAIN-CONTAINING PROTEIN 5"/>
    <property type="match status" value="1"/>
</dbReference>
<gene>
    <name evidence="2" type="ORF">K444DRAFT_415524</name>
</gene>
<name>A0A2J6T6T6_9HELO</name>